<keyword evidence="1" id="KW-0472">Membrane</keyword>
<evidence type="ECO:0000313" key="2">
    <source>
        <dbReference type="EMBL" id="MDQ0414077.1"/>
    </source>
</evidence>
<dbReference type="PRINTS" id="PR00702">
    <property type="entry name" value="ACRIFLAVINRP"/>
</dbReference>
<feature type="transmembrane region" description="Helical" evidence="1">
    <location>
        <begin position="937"/>
        <end position="962"/>
    </location>
</feature>
<dbReference type="PANTHER" id="PTHR32063:SF0">
    <property type="entry name" value="SWARMING MOTILITY PROTEIN SWRC"/>
    <property type="match status" value="1"/>
</dbReference>
<feature type="transmembrane region" description="Helical" evidence="1">
    <location>
        <begin position="556"/>
        <end position="581"/>
    </location>
</feature>
<gene>
    <name evidence="2" type="ORF">J2S25_002284</name>
</gene>
<dbReference type="SUPFAM" id="SSF82866">
    <property type="entry name" value="Multidrug efflux transporter AcrB transmembrane domain"/>
    <property type="match status" value="2"/>
</dbReference>
<keyword evidence="1" id="KW-1133">Transmembrane helix</keyword>
<dbReference type="Gene3D" id="3.30.70.1320">
    <property type="entry name" value="Multidrug efflux transporter AcrB pore domain like"/>
    <property type="match status" value="1"/>
</dbReference>
<reference evidence="2 3" key="1">
    <citation type="submission" date="2023-07" db="EMBL/GenBank/DDBJ databases">
        <title>Genomic Encyclopedia of Type Strains, Phase IV (KMG-IV): sequencing the most valuable type-strain genomes for metagenomic binning, comparative biology and taxonomic classification.</title>
        <authorList>
            <person name="Goeker M."/>
        </authorList>
    </citation>
    <scope>NUCLEOTIDE SEQUENCE [LARGE SCALE GENOMIC DNA]</scope>
    <source>
        <strain evidence="2 3">DSM 19598</strain>
    </source>
</reference>
<sequence>MFIKLTDDRSVTIIRMDRKMMNKVGAIVKNLVNFVLGNKLAVWLLTIIITVSGIYSGTRMNMETIPNISIPYLMVMDVYPGATPQKVMDDVSIPIEKAVDGLENVKYVYSNSYSNLSNIQVEYEYGIDMDEAKRALQSTLDAIQLPEGAQEPTITSISMNMMPIMALSVSSSKEDIVELTTTVEDILLPKIDKIDGVASVTITGQHIEEVNLAYNEAKLKQFGLTEEKVKEMIQASNLGVSLGLFEFKEGEQAVAVDGKFTTTEQLKNMLIPVTPSQANPSPFIKLSEVAEVDLVGKVQSISRTNGKDAIAIQVVKEQQANTVDVVNAIKDLVKEEQSKTDGLSIEVSLDQGKPIEDSVTTMVEKAIFGGLIAVLVILLFLRDFKSTIISIISIPVSIFMSLLLLNWLGITLNIMTLGAITVAIGRVIDDSIVVVENIYRRLHLKEEKLSGRALVREATIEMFKPILSSTLVTVAVFAPLIFVGGMVGELFAPFALTMTFALGASLIVAITIVPALSHFLFRKKLYGEKTDSSHKQTGKLASWYKNILNKVLNHKVITSLIAVVLLAGSLALTPVIGFSFMGSEEEKVMYLTYTPGAGELKEDTLANVGKVEEEMLKRDEIDIVQISVTEEADQMSAMLGAGSGGALMYLIFDPKMDNFADVKKEIEQYVFNIGQSGEWKSQNFGGTSMPENEISYTFYSEDLQKLTDSVKLAEKELKGINGLEDVSSTAEDAYVEYTFKVEQDELLQYGLTAGQIVMMLNPNKTKDTLTTIEKDGNSLDVIVQQEQKKQPESVDDLLDTEVPTAMGTTKPLSELVTVEKGTTMNTLARSKGQYYASVSGTVTEDDISKTAAEAQKAIDALDLPKNVEVGVAGVQADMTETFSQLGVAMLAAIAIVYFILVVTFREGVAPFAILFSLPFAVIGSFVGLLIGGETISVSVMMGLLMLIGIVVTNAIVLVDRIIHMERDGLTMREAILEAGATRLRPILMTAIATVGALIPLAMGSGGGGLISKGLAITVIGGLTSSTLLTLIVVPIVYEVLSKLFKKNRREIRED</sequence>
<dbReference type="EMBL" id="JAUSUN010000012">
    <property type="protein sequence ID" value="MDQ0414077.1"/>
    <property type="molecule type" value="Genomic_DNA"/>
</dbReference>
<keyword evidence="3" id="KW-1185">Reference proteome</keyword>
<evidence type="ECO:0000256" key="1">
    <source>
        <dbReference type="SAM" id="Phobius"/>
    </source>
</evidence>
<comment type="caution">
    <text evidence="2">The sequence shown here is derived from an EMBL/GenBank/DDBJ whole genome shotgun (WGS) entry which is preliminary data.</text>
</comment>
<dbReference type="SUPFAM" id="SSF82714">
    <property type="entry name" value="Multidrug efflux transporter AcrB TolC docking domain, DN and DC subdomains"/>
    <property type="match status" value="2"/>
</dbReference>
<dbReference type="SUPFAM" id="SSF82693">
    <property type="entry name" value="Multidrug efflux transporter AcrB pore domain, PN1, PN2, PC1 and PC2 subdomains"/>
    <property type="match status" value="2"/>
</dbReference>
<dbReference type="Gene3D" id="1.20.1640.10">
    <property type="entry name" value="Multidrug efflux transporter AcrB transmembrane domain"/>
    <property type="match status" value="2"/>
</dbReference>
<dbReference type="Gene3D" id="3.30.70.1430">
    <property type="entry name" value="Multidrug efflux transporter AcrB pore domain"/>
    <property type="match status" value="2"/>
</dbReference>
<feature type="transmembrane region" description="Helical" evidence="1">
    <location>
        <begin position="885"/>
        <end position="904"/>
    </location>
</feature>
<dbReference type="Proteomes" id="UP001242313">
    <property type="component" value="Unassembled WGS sequence"/>
</dbReference>
<keyword evidence="1" id="KW-0812">Transmembrane</keyword>
<dbReference type="InterPro" id="IPR001036">
    <property type="entry name" value="Acrflvin-R"/>
</dbReference>
<feature type="transmembrane region" description="Helical" evidence="1">
    <location>
        <begin position="40"/>
        <end position="58"/>
    </location>
</feature>
<feature type="transmembrane region" description="Helical" evidence="1">
    <location>
        <begin position="494"/>
        <end position="521"/>
    </location>
</feature>
<feature type="transmembrane region" description="Helical" evidence="1">
    <location>
        <begin position="983"/>
        <end position="1002"/>
    </location>
</feature>
<proteinExistence type="predicted"/>
<feature type="transmembrane region" description="Helical" evidence="1">
    <location>
        <begin position="387"/>
        <end position="408"/>
    </location>
</feature>
<feature type="transmembrane region" description="Helical" evidence="1">
    <location>
        <begin position="1014"/>
        <end position="1040"/>
    </location>
</feature>
<name>A0ABU0FVY1_9BACI</name>
<accession>A0ABU0FVY1</accession>
<dbReference type="Gene3D" id="3.30.70.1440">
    <property type="entry name" value="Multidrug efflux transporter AcrB pore domain"/>
    <property type="match status" value="1"/>
</dbReference>
<protein>
    <submittedName>
        <fullName evidence="2">HAE1 family hydrophobic/amphiphilic exporter-1</fullName>
    </submittedName>
</protein>
<dbReference type="Pfam" id="PF00873">
    <property type="entry name" value="ACR_tran"/>
    <property type="match status" value="1"/>
</dbReference>
<organism evidence="2 3">
    <name type="scientific">Mesobacillus stamsii</name>
    <dbReference type="NCBI Taxonomy" id="225347"/>
    <lineage>
        <taxon>Bacteria</taxon>
        <taxon>Bacillati</taxon>
        <taxon>Bacillota</taxon>
        <taxon>Bacilli</taxon>
        <taxon>Bacillales</taxon>
        <taxon>Bacillaceae</taxon>
        <taxon>Mesobacillus</taxon>
    </lineage>
</organism>
<feature type="transmembrane region" description="Helical" evidence="1">
    <location>
        <begin position="911"/>
        <end position="931"/>
    </location>
</feature>
<feature type="transmembrane region" description="Helical" evidence="1">
    <location>
        <begin position="466"/>
        <end position="488"/>
    </location>
</feature>
<dbReference type="Gene3D" id="3.30.2090.10">
    <property type="entry name" value="Multidrug efflux transporter AcrB TolC docking domain, DN and DC subdomains"/>
    <property type="match status" value="2"/>
</dbReference>
<evidence type="ECO:0000313" key="3">
    <source>
        <dbReference type="Proteomes" id="UP001242313"/>
    </source>
</evidence>
<feature type="transmembrane region" description="Helical" evidence="1">
    <location>
        <begin position="362"/>
        <end position="381"/>
    </location>
</feature>
<dbReference type="InterPro" id="IPR027463">
    <property type="entry name" value="AcrB_DN_DC_subdom"/>
</dbReference>
<dbReference type="PANTHER" id="PTHR32063">
    <property type="match status" value="1"/>
</dbReference>